<dbReference type="FunFam" id="1.25.40.420:FF:000012">
    <property type="entry name" value="BTB/POZ and TAZ domain-containing protein 2"/>
    <property type="match status" value="1"/>
</dbReference>
<keyword evidence="2" id="KW-0479">Metal-binding</keyword>
<dbReference type="GO" id="GO:0006355">
    <property type="term" value="P:regulation of DNA-templated transcription"/>
    <property type="evidence" value="ECO:0007669"/>
    <property type="project" value="UniProtKB-ARBA"/>
</dbReference>
<dbReference type="InterPro" id="IPR044513">
    <property type="entry name" value="BT1/2/3/4/5"/>
</dbReference>
<reference evidence="7" key="1">
    <citation type="submission" date="2019-11" db="EMBL/GenBank/DDBJ databases">
        <authorList>
            <person name="Liu Y."/>
            <person name="Hou J."/>
            <person name="Li T.-Q."/>
            <person name="Guan C.-H."/>
            <person name="Wu X."/>
            <person name="Wu H.-Z."/>
            <person name="Ling F."/>
            <person name="Zhang R."/>
            <person name="Shi X.-G."/>
            <person name="Ren J.-P."/>
            <person name="Chen E.-F."/>
            <person name="Sun J.-M."/>
        </authorList>
    </citation>
    <scope>NUCLEOTIDE SEQUENCE</scope>
    <source>
        <strain evidence="7">Adult_tree_wgs_1</strain>
        <tissue evidence="7">Leaves</tissue>
    </source>
</reference>
<dbReference type="SMART" id="SM00551">
    <property type="entry name" value="ZnF_TAZ"/>
    <property type="match status" value="1"/>
</dbReference>
<dbReference type="Gene3D" id="1.20.1020.10">
    <property type="entry name" value="TAZ domain"/>
    <property type="match status" value="1"/>
</dbReference>
<dbReference type="PANTHER" id="PTHR46287">
    <property type="entry name" value="BTB/POZ AND TAZ DOMAIN-CONTAINING PROTEIN 3-RELATED"/>
    <property type="match status" value="1"/>
</dbReference>
<dbReference type="GO" id="GO:0005516">
    <property type="term" value="F:calmodulin binding"/>
    <property type="evidence" value="ECO:0007669"/>
    <property type="project" value="UniProtKB-ARBA"/>
</dbReference>
<dbReference type="GO" id="GO:0009751">
    <property type="term" value="P:response to salicylic acid"/>
    <property type="evidence" value="ECO:0007669"/>
    <property type="project" value="UniProtKB-ARBA"/>
</dbReference>
<dbReference type="SUPFAM" id="SSF57933">
    <property type="entry name" value="TAZ domain"/>
    <property type="match status" value="1"/>
</dbReference>
<evidence type="ECO:0000313" key="8">
    <source>
        <dbReference type="Proteomes" id="UP000626092"/>
    </source>
</evidence>
<evidence type="ECO:0000256" key="2">
    <source>
        <dbReference type="ARBA" id="ARBA00022723"/>
    </source>
</evidence>
<dbReference type="InterPro" id="IPR000197">
    <property type="entry name" value="Znf_TAZ"/>
</dbReference>
<dbReference type="Pfam" id="PF02135">
    <property type="entry name" value="zf-TAZ"/>
    <property type="match status" value="1"/>
</dbReference>
<feature type="domain" description="BTB" evidence="6">
    <location>
        <begin position="61"/>
        <end position="129"/>
    </location>
</feature>
<sequence>MPGEESPLIANEVSPVPPPLPTRSCHPRGLAVNGIPVRGYSCVSTVTRDLWECLFNDGYRADVSINTEDGGIIYAHASILGVASPVLKGMLKKSRRHGRRRSISIRGVPHDAVQVFIRFLYSSRQILLELNIPRVVIVIAVLVGISYEPAELQKYVLHLLALSHAYVVPHLKRLCEWQLEHGLLTIENVIDTFQLALLCDAPRLGLICHRLILKNFVRISTTEGWKIMQQSHPMLEKEILESLVEAETRRKERARKLNERKIYSQLYEAMEALVHICRDGCRTIGPHDKVLKVDQGPCNYESCKALELLVRHFAGCKMRVPGGCIHCKRMWQLLELHSHLCPDSDVCRVPLCRNFKRWRMKKEKKEDIKWRILVRKVLRAKSITGAPFFSFESVEPPFKNKIKSV</sequence>
<dbReference type="InterPro" id="IPR000210">
    <property type="entry name" value="BTB/POZ_dom"/>
</dbReference>
<evidence type="ECO:0000313" key="7">
    <source>
        <dbReference type="EMBL" id="KAF7130819.1"/>
    </source>
</evidence>
<dbReference type="GO" id="GO:0008270">
    <property type="term" value="F:zinc ion binding"/>
    <property type="evidence" value="ECO:0007669"/>
    <property type="project" value="UniProtKB-KW"/>
</dbReference>
<dbReference type="SMART" id="SM00225">
    <property type="entry name" value="BTB"/>
    <property type="match status" value="1"/>
</dbReference>
<dbReference type="InterPro" id="IPR035898">
    <property type="entry name" value="TAZ_dom_sf"/>
</dbReference>
<dbReference type="AlphaFoldDB" id="A0A834GC31"/>
<comment type="caution">
    <text evidence="7">The sequence shown here is derived from an EMBL/GenBank/DDBJ whole genome shotgun (WGS) entry which is preliminary data.</text>
</comment>
<comment type="pathway">
    <text evidence="1">Protein modification; protein ubiquitination.</text>
</comment>
<dbReference type="Pfam" id="PF00651">
    <property type="entry name" value="BTB"/>
    <property type="match status" value="1"/>
</dbReference>
<accession>A0A834GC31</accession>
<evidence type="ECO:0000256" key="1">
    <source>
        <dbReference type="ARBA" id="ARBA00004906"/>
    </source>
</evidence>
<dbReference type="EMBL" id="WJXA01000010">
    <property type="protein sequence ID" value="KAF7130819.1"/>
    <property type="molecule type" value="Genomic_DNA"/>
</dbReference>
<keyword evidence="3" id="KW-0863">Zinc-finger</keyword>
<name>A0A834GC31_RHOSS</name>
<organism evidence="7 8">
    <name type="scientific">Rhododendron simsii</name>
    <name type="common">Sims's rhododendron</name>
    <dbReference type="NCBI Taxonomy" id="118357"/>
    <lineage>
        <taxon>Eukaryota</taxon>
        <taxon>Viridiplantae</taxon>
        <taxon>Streptophyta</taxon>
        <taxon>Embryophyta</taxon>
        <taxon>Tracheophyta</taxon>
        <taxon>Spermatophyta</taxon>
        <taxon>Magnoliopsida</taxon>
        <taxon>eudicotyledons</taxon>
        <taxon>Gunneridae</taxon>
        <taxon>Pentapetalae</taxon>
        <taxon>asterids</taxon>
        <taxon>Ericales</taxon>
        <taxon>Ericaceae</taxon>
        <taxon>Ericoideae</taxon>
        <taxon>Rhodoreae</taxon>
        <taxon>Rhododendron</taxon>
    </lineage>
</organism>
<gene>
    <name evidence="7" type="ORF">RHSIM_Rhsim10G0101000</name>
</gene>
<keyword evidence="5" id="KW-0862">Zinc</keyword>
<keyword evidence="4" id="KW-0833">Ubl conjugation pathway</keyword>
<dbReference type="PANTHER" id="PTHR46287:SF11">
    <property type="entry name" value="BTB_POZ AND TAZ DOMAIN-CONTAINING PROTEIN 4"/>
    <property type="match status" value="1"/>
</dbReference>
<dbReference type="SUPFAM" id="SSF54695">
    <property type="entry name" value="POZ domain"/>
    <property type="match status" value="1"/>
</dbReference>
<evidence type="ECO:0000259" key="6">
    <source>
        <dbReference type="PROSITE" id="PS50097"/>
    </source>
</evidence>
<dbReference type="FunFam" id="1.20.1020.10:FF:000004">
    <property type="entry name" value="BTB/POZ and TAZ domain-containing protein 2"/>
    <property type="match status" value="1"/>
</dbReference>
<dbReference type="GO" id="GO:0009725">
    <property type="term" value="P:response to hormone"/>
    <property type="evidence" value="ECO:0007669"/>
    <property type="project" value="UniProtKB-ARBA"/>
</dbReference>
<dbReference type="GO" id="GO:0042542">
    <property type="term" value="P:response to hydrogen peroxide"/>
    <property type="evidence" value="ECO:0007669"/>
    <property type="project" value="UniProtKB-ARBA"/>
</dbReference>
<evidence type="ECO:0000256" key="5">
    <source>
        <dbReference type="ARBA" id="ARBA00022833"/>
    </source>
</evidence>
<protein>
    <recommendedName>
        <fullName evidence="6">BTB domain-containing protein</fullName>
    </recommendedName>
</protein>
<dbReference type="Gene3D" id="1.25.40.420">
    <property type="match status" value="1"/>
</dbReference>
<keyword evidence="8" id="KW-1185">Reference proteome</keyword>
<evidence type="ECO:0000256" key="3">
    <source>
        <dbReference type="ARBA" id="ARBA00022771"/>
    </source>
</evidence>
<dbReference type="Proteomes" id="UP000626092">
    <property type="component" value="Unassembled WGS sequence"/>
</dbReference>
<dbReference type="Gene3D" id="3.30.710.10">
    <property type="entry name" value="Potassium Channel Kv1.1, Chain A"/>
    <property type="match status" value="1"/>
</dbReference>
<evidence type="ECO:0000256" key="4">
    <source>
        <dbReference type="ARBA" id="ARBA00022786"/>
    </source>
</evidence>
<dbReference type="InterPro" id="IPR011333">
    <property type="entry name" value="SKP1/BTB/POZ_sf"/>
</dbReference>
<dbReference type="OrthoDB" id="6359816at2759"/>
<dbReference type="PROSITE" id="PS50097">
    <property type="entry name" value="BTB"/>
    <property type="match status" value="1"/>
</dbReference>
<proteinExistence type="predicted"/>